<name>C8X5Z1_NAKMY</name>
<accession>C8X5Z1</accession>
<dbReference type="InParanoid" id="C8X5Z1"/>
<reference evidence="1 2" key="2">
    <citation type="journal article" date="2010" name="Stand. Genomic Sci.">
        <title>Complete genome sequence of Nakamurella multipartita type strain (Y-104).</title>
        <authorList>
            <person name="Tice H."/>
            <person name="Mayilraj S."/>
            <person name="Sims D."/>
            <person name="Lapidus A."/>
            <person name="Nolan M."/>
            <person name="Lucas S."/>
            <person name="Glavina Del Rio T."/>
            <person name="Copeland A."/>
            <person name="Cheng J.F."/>
            <person name="Meincke L."/>
            <person name="Bruce D."/>
            <person name="Goodwin L."/>
            <person name="Pitluck S."/>
            <person name="Ivanova N."/>
            <person name="Mavromatis K."/>
            <person name="Ovchinnikova G."/>
            <person name="Pati A."/>
            <person name="Chen A."/>
            <person name="Palaniappan K."/>
            <person name="Land M."/>
            <person name="Hauser L."/>
            <person name="Chang Y.J."/>
            <person name="Jeffries C.D."/>
            <person name="Detter J.C."/>
            <person name="Brettin T."/>
            <person name="Rohde M."/>
            <person name="Goker M."/>
            <person name="Bristow J."/>
            <person name="Eisen J.A."/>
            <person name="Markowitz V."/>
            <person name="Hugenholtz P."/>
            <person name="Kyrpides N.C."/>
            <person name="Klenk H.P."/>
            <person name="Chen F."/>
        </authorList>
    </citation>
    <scope>NUCLEOTIDE SEQUENCE [LARGE SCALE GENOMIC DNA]</scope>
    <source>
        <strain evidence="2">ATCC 700099 / DSM 44233 / CIP 104796 / JCM 9543 / NBRC 105858 / Y-104</strain>
    </source>
</reference>
<evidence type="ECO:0000313" key="1">
    <source>
        <dbReference type="EMBL" id="ACV76762.1"/>
    </source>
</evidence>
<gene>
    <name evidence="1" type="ordered locus">Namu_0332</name>
</gene>
<keyword evidence="2" id="KW-1185">Reference proteome</keyword>
<dbReference type="EMBL" id="CP001737">
    <property type="protein sequence ID" value="ACV76762.1"/>
    <property type="molecule type" value="Genomic_DNA"/>
</dbReference>
<reference evidence="2" key="1">
    <citation type="submission" date="2009-09" db="EMBL/GenBank/DDBJ databases">
        <title>The complete genome of Nakamurella multipartita DSM 44233.</title>
        <authorList>
            <consortium name="US DOE Joint Genome Institute (JGI-PGF)"/>
            <person name="Lucas S."/>
            <person name="Copeland A."/>
            <person name="Lapidus A."/>
            <person name="Glavina del Rio T."/>
            <person name="Dalin E."/>
            <person name="Tice H."/>
            <person name="Bruce D."/>
            <person name="Goodwin L."/>
            <person name="Pitluck S."/>
            <person name="Kyrpides N."/>
            <person name="Mavromatis K."/>
            <person name="Ivanova N."/>
            <person name="Ovchinnikova G."/>
            <person name="Sims D."/>
            <person name="Meincke L."/>
            <person name="Brettin T."/>
            <person name="Detter J.C."/>
            <person name="Han C."/>
            <person name="Larimer F."/>
            <person name="Land M."/>
            <person name="Hauser L."/>
            <person name="Markowitz V."/>
            <person name="Cheng J.-F."/>
            <person name="Hugenholtz P."/>
            <person name="Woyke T."/>
            <person name="Wu D."/>
            <person name="Klenk H.-P."/>
            <person name="Eisen J.A."/>
        </authorList>
    </citation>
    <scope>NUCLEOTIDE SEQUENCE [LARGE SCALE GENOMIC DNA]</scope>
    <source>
        <strain evidence="2">ATCC 700099 / DSM 44233 / CIP 104796 / JCM 9543 / NBRC 105858 / Y-104</strain>
    </source>
</reference>
<protein>
    <submittedName>
        <fullName evidence="1">Uncharacterized protein</fullName>
    </submittedName>
</protein>
<dbReference type="AlphaFoldDB" id="C8X5Z1"/>
<proteinExistence type="predicted"/>
<dbReference type="Proteomes" id="UP000002218">
    <property type="component" value="Chromosome"/>
</dbReference>
<evidence type="ECO:0000313" key="2">
    <source>
        <dbReference type="Proteomes" id="UP000002218"/>
    </source>
</evidence>
<dbReference type="HOGENOM" id="CLU_2650675_0_0_11"/>
<organism evidence="1 2">
    <name type="scientific">Nakamurella multipartita (strain ATCC 700099 / DSM 44233 / CIP 104796 / JCM 9543 / NBRC 105858 / Y-104)</name>
    <name type="common">Microsphaera multipartita</name>
    <dbReference type="NCBI Taxonomy" id="479431"/>
    <lineage>
        <taxon>Bacteria</taxon>
        <taxon>Bacillati</taxon>
        <taxon>Actinomycetota</taxon>
        <taxon>Actinomycetes</taxon>
        <taxon>Nakamurellales</taxon>
        <taxon>Nakamurellaceae</taxon>
        <taxon>Nakamurella</taxon>
    </lineage>
</organism>
<sequence>MPMVSEADLDQRIEQAFRDVLRKAIAWRMITDDPDQVAVVDYAARELHAAVVEYEAAMNAWTGPIDPDGSASPAVG</sequence>
<dbReference type="KEGG" id="nml:Namu_0332"/>